<dbReference type="Pfam" id="PF17172">
    <property type="entry name" value="GST_N_4"/>
    <property type="match status" value="1"/>
</dbReference>
<keyword evidence="1" id="KW-0812">Transmembrane</keyword>
<feature type="domain" description="Thioredoxin-like fold" evidence="2">
    <location>
        <begin position="73"/>
        <end position="121"/>
    </location>
</feature>
<sequence>MVDPLREQVIKFYDELPTWGKYAVAGGFALALYIPYKYFTTRARKTPIKDDYKQGVVYLYQFPRAKCIPSQSPFCLKLETWLRMADIQYENVCNWFVRSLEGTLPFVEYNGKEYPDSSLSIR</sequence>
<reference evidence="5" key="1">
    <citation type="submission" date="2016-06" db="UniProtKB">
        <authorList>
            <consortium name="WormBaseParasite"/>
        </authorList>
    </citation>
    <scope>IDENTIFICATION</scope>
</reference>
<dbReference type="WBParaSite" id="GPUH_0000310001-mRNA-1">
    <property type="protein sequence ID" value="GPUH_0000310001-mRNA-1"/>
    <property type="gene ID" value="GPUH_0000310001"/>
</dbReference>
<keyword evidence="1" id="KW-1133">Transmembrane helix</keyword>
<dbReference type="PANTHER" id="PTHR12289">
    <property type="entry name" value="METAXIN RELATED"/>
    <property type="match status" value="1"/>
</dbReference>
<keyword evidence="1" id="KW-0472">Membrane</keyword>
<proteinExistence type="predicted"/>
<evidence type="ECO:0000256" key="1">
    <source>
        <dbReference type="SAM" id="Phobius"/>
    </source>
</evidence>
<keyword evidence="4" id="KW-1185">Reference proteome</keyword>
<gene>
    <name evidence="3" type="ORF">GPUH_LOCUS3094</name>
</gene>
<dbReference type="GO" id="GO:0005737">
    <property type="term" value="C:cytoplasm"/>
    <property type="evidence" value="ECO:0007669"/>
    <property type="project" value="TreeGrafter"/>
</dbReference>
<evidence type="ECO:0000259" key="2">
    <source>
        <dbReference type="Pfam" id="PF17172"/>
    </source>
</evidence>
<reference evidence="3 4" key="2">
    <citation type="submission" date="2018-11" db="EMBL/GenBank/DDBJ databases">
        <authorList>
            <consortium name="Pathogen Informatics"/>
        </authorList>
    </citation>
    <scope>NUCLEOTIDE SEQUENCE [LARGE SCALE GENOMIC DNA]</scope>
</reference>
<evidence type="ECO:0000313" key="4">
    <source>
        <dbReference type="Proteomes" id="UP000271098"/>
    </source>
</evidence>
<dbReference type="InterPro" id="IPR050931">
    <property type="entry name" value="Mito_Protein_Transport_Metaxin"/>
</dbReference>
<evidence type="ECO:0000313" key="3">
    <source>
        <dbReference type="EMBL" id="VDK37804.1"/>
    </source>
</evidence>
<protein>
    <submittedName>
        <fullName evidence="5">Thioredoxin-like_fold domain-containing protein</fullName>
    </submittedName>
</protein>
<organism evidence="5">
    <name type="scientific">Gongylonema pulchrum</name>
    <dbReference type="NCBI Taxonomy" id="637853"/>
    <lineage>
        <taxon>Eukaryota</taxon>
        <taxon>Metazoa</taxon>
        <taxon>Ecdysozoa</taxon>
        <taxon>Nematoda</taxon>
        <taxon>Chromadorea</taxon>
        <taxon>Rhabditida</taxon>
        <taxon>Spirurina</taxon>
        <taxon>Spiruromorpha</taxon>
        <taxon>Spiruroidea</taxon>
        <taxon>Gongylonematidae</taxon>
        <taxon>Gongylonema</taxon>
    </lineage>
</organism>
<dbReference type="CDD" id="cd03080">
    <property type="entry name" value="GST_N_Metaxin_like"/>
    <property type="match status" value="1"/>
</dbReference>
<dbReference type="InterPro" id="IPR012336">
    <property type="entry name" value="Thioredoxin-like_fold"/>
</dbReference>
<evidence type="ECO:0000313" key="5">
    <source>
        <dbReference type="WBParaSite" id="GPUH_0000310001-mRNA-1"/>
    </source>
</evidence>
<dbReference type="AlphaFoldDB" id="A0A183D304"/>
<dbReference type="Proteomes" id="UP000271098">
    <property type="component" value="Unassembled WGS sequence"/>
</dbReference>
<dbReference type="PANTHER" id="PTHR12289:SF41">
    <property type="entry name" value="FAILED AXON CONNECTIONS-RELATED"/>
    <property type="match status" value="1"/>
</dbReference>
<feature type="transmembrane region" description="Helical" evidence="1">
    <location>
        <begin position="20"/>
        <end position="39"/>
    </location>
</feature>
<dbReference type="EMBL" id="UYRT01005049">
    <property type="protein sequence ID" value="VDK37804.1"/>
    <property type="molecule type" value="Genomic_DNA"/>
</dbReference>
<dbReference type="OrthoDB" id="5809458at2759"/>
<name>A0A183D304_9BILA</name>
<accession>A0A183D304</accession>